<dbReference type="Gene3D" id="1.20.1080.10">
    <property type="entry name" value="Glycerol uptake facilitator protein"/>
    <property type="match status" value="1"/>
</dbReference>
<keyword evidence="4 5" id="KW-0472">Membrane</keyword>
<feature type="transmembrane region" description="Helical" evidence="5">
    <location>
        <begin position="35"/>
        <end position="55"/>
    </location>
</feature>
<evidence type="ECO:0000256" key="1">
    <source>
        <dbReference type="ARBA" id="ARBA00004141"/>
    </source>
</evidence>
<dbReference type="InterPro" id="IPR000292">
    <property type="entry name" value="For/NO2_transpt"/>
</dbReference>
<gene>
    <name evidence="6" type="ORF">G3RUM_00460</name>
</gene>
<dbReference type="Proteomes" id="UP001191019">
    <property type="component" value="Unassembled WGS sequence"/>
</dbReference>
<feature type="transmembrane region" description="Helical" evidence="5">
    <location>
        <begin position="168"/>
        <end position="190"/>
    </location>
</feature>
<keyword evidence="2 5" id="KW-0812">Transmembrane</keyword>
<dbReference type="RefSeq" id="WP_129734986.1">
    <property type="nucleotide sequence ID" value="NZ_PRLM01000004.1"/>
</dbReference>
<reference evidence="6 7" key="2">
    <citation type="journal article" date="2020" name="Cell Rep.">
        <title>Acquisition and Adaptation of Ultra-small Parasitic Reduced Genome Bacteria to Mammalian Hosts.</title>
        <authorList>
            <person name="McLean J.S."/>
            <person name="Bor B."/>
            <person name="Kerns K.A."/>
            <person name="Liu Q."/>
            <person name="To T.T."/>
            <person name="Solden L."/>
            <person name="Hendrickson E.L."/>
            <person name="Wrighton K."/>
            <person name="Shi W."/>
            <person name="He X."/>
        </authorList>
    </citation>
    <scope>NUCLEOTIDE SEQUENCE [LARGE SCALE GENOMIC DNA]</scope>
    <source>
        <strain evidence="6 7">TM7_G3_2_Rum_HOT_351B</strain>
    </source>
</reference>
<feature type="transmembrane region" description="Helical" evidence="5">
    <location>
        <begin position="75"/>
        <end position="93"/>
    </location>
</feature>
<proteinExistence type="predicted"/>
<evidence type="ECO:0000256" key="3">
    <source>
        <dbReference type="ARBA" id="ARBA00022989"/>
    </source>
</evidence>
<sequence length="198" mass="21360">MKKFWHYFDLVRLSAAASLLIGLGDFVLLKIGEPVGPFLFAFGLLGVCVLGLNLFTGKCGFLVEDGIRVSDLATILLVNLVCGYAIGVIFSLFDATIVGVAEAKVASWGVSLEFFLKSVMCGVIMYLAVELYRRGTSLGILLGVPLFIFCGFQHSIANVITMGVAVDFSWTILLCAAGNFVGAIAAWGWCRKNTEQKK</sequence>
<reference evidence="6 7" key="1">
    <citation type="journal article" date="2018" name="bioRxiv">
        <title>Evidence of independent acquisition and adaption of ultra-small bacteria to human hosts across the highly diverse yet reduced genomes of the phylum Saccharibacteria.</title>
        <authorList>
            <person name="McLean J.S."/>
            <person name="Bor B."/>
            <person name="To T.T."/>
            <person name="Liu Q."/>
            <person name="Kearns K.A."/>
            <person name="Solden L.M."/>
            <person name="Wrighton K.C."/>
            <person name="He X."/>
            <person name="Shi W."/>
        </authorList>
    </citation>
    <scope>NUCLEOTIDE SEQUENCE [LARGE SCALE GENOMIC DNA]</scope>
    <source>
        <strain evidence="6 7">TM7_G3_2_Rum_HOT_351B</strain>
    </source>
</reference>
<evidence type="ECO:0000256" key="4">
    <source>
        <dbReference type="ARBA" id="ARBA00023136"/>
    </source>
</evidence>
<dbReference type="EMBL" id="PRLM01000004">
    <property type="protein sequence ID" value="RYC74706.1"/>
    <property type="molecule type" value="Genomic_DNA"/>
</dbReference>
<evidence type="ECO:0008006" key="8">
    <source>
        <dbReference type="Google" id="ProtNLM"/>
    </source>
</evidence>
<name>A0ABY0FLM4_9BACT</name>
<comment type="subcellular location">
    <subcellularLocation>
        <location evidence="1">Membrane</location>
        <topology evidence="1">Multi-pass membrane protein</topology>
    </subcellularLocation>
</comment>
<organism evidence="6 7">
    <name type="scientific">Candidatus Nanosyncoccus alces</name>
    <dbReference type="NCBI Taxonomy" id="2171997"/>
    <lineage>
        <taxon>Bacteria</taxon>
        <taxon>Candidatus Saccharimonadota</taxon>
        <taxon>Candidatus Nanosyncoccalia</taxon>
        <taxon>Candidatus Nanosyncoccales</taxon>
        <taxon>Candidatus Nanosyncoccaceae</taxon>
        <taxon>Candidatus Nanosyncoccus</taxon>
    </lineage>
</organism>
<feature type="transmembrane region" description="Helical" evidence="5">
    <location>
        <begin position="105"/>
        <end position="129"/>
    </location>
</feature>
<accession>A0ABY0FLM4</accession>
<evidence type="ECO:0000256" key="2">
    <source>
        <dbReference type="ARBA" id="ARBA00022692"/>
    </source>
</evidence>
<protein>
    <recommendedName>
        <fullName evidence="8">Formate/nitrite transporter family protein</fullName>
    </recommendedName>
</protein>
<evidence type="ECO:0000313" key="6">
    <source>
        <dbReference type="EMBL" id="RYC74706.1"/>
    </source>
</evidence>
<keyword evidence="3 5" id="KW-1133">Transmembrane helix</keyword>
<dbReference type="InterPro" id="IPR023271">
    <property type="entry name" value="Aquaporin-like"/>
</dbReference>
<evidence type="ECO:0000313" key="7">
    <source>
        <dbReference type="Proteomes" id="UP001191019"/>
    </source>
</evidence>
<feature type="transmembrane region" description="Helical" evidence="5">
    <location>
        <begin position="7"/>
        <end position="29"/>
    </location>
</feature>
<comment type="caution">
    <text evidence="6">The sequence shown here is derived from an EMBL/GenBank/DDBJ whole genome shotgun (WGS) entry which is preliminary data.</text>
</comment>
<dbReference type="Pfam" id="PF01226">
    <property type="entry name" value="Form_Nir_trans"/>
    <property type="match status" value="1"/>
</dbReference>
<evidence type="ECO:0000256" key="5">
    <source>
        <dbReference type="SAM" id="Phobius"/>
    </source>
</evidence>
<feature type="transmembrane region" description="Helical" evidence="5">
    <location>
        <begin position="136"/>
        <end position="156"/>
    </location>
</feature>
<keyword evidence="7" id="KW-1185">Reference proteome</keyword>